<dbReference type="PANTHER" id="PTHR30545">
    <property type="entry name" value="SUGAR FERMENTATION STIMULATION PROTEIN A"/>
    <property type="match status" value="1"/>
</dbReference>
<keyword evidence="5" id="KW-1185">Reference proteome</keyword>
<feature type="domain" description="Sugar fermentation stimulation protein C-terminal" evidence="2">
    <location>
        <begin position="83"/>
        <end position="218"/>
    </location>
</feature>
<comment type="similarity">
    <text evidence="1">Belongs to the SfsA family.</text>
</comment>
<dbReference type="NCBIfam" id="TIGR00230">
    <property type="entry name" value="sfsA"/>
    <property type="match status" value="1"/>
</dbReference>
<dbReference type="HAMAP" id="MF_00095">
    <property type="entry name" value="SfsA"/>
    <property type="match status" value="1"/>
</dbReference>
<sequence>MARVEFENLEQGELIERENRFVAQVKLDDKKIKAYVPNPGRMEELMVPGTEVYVYHVPQKDRKTKYNLSLINYNNRLVSINSQLPNQLILNALEKQELQPYSQYTNIKAEHSYGNSRLDFYLQGQDEVLIEVKSVTLVEDKVAKFSDAPTERGRRHLSELIQAKKEGYRTGVIFLIQRDDANKFIPHRRIDLQFADKLKEAQEAGVEIYAWNCQVNLEGIELEEEINVEV</sequence>
<organism evidence="4 5">
    <name type="scientific">Halanaerobacter jeridensis</name>
    <dbReference type="NCBI Taxonomy" id="706427"/>
    <lineage>
        <taxon>Bacteria</taxon>
        <taxon>Bacillati</taxon>
        <taxon>Bacillota</taxon>
        <taxon>Clostridia</taxon>
        <taxon>Halanaerobiales</taxon>
        <taxon>Halobacteroidaceae</taxon>
        <taxon>Halanaerobacter</taxon>
    </lineage>
</organism>
<feature type="domain" description="SfsA N-terminal OB" evidence="3">
    <location>
        <begin position="15"/>
        <end position="80"/>
    </location>
</feature>
<dbReference type="CDD" id="cd22359">
    <property type="entry name" value="SfsA-like_bacterial"/>
    <property type="match status" value="1"/>
</dbReference>
<dbReference type="Proteomes" id="UP000774000">
    <property type="component" value="Unassembled WGS sequence"/>
</dbReference>
<name>A0A938XRJ2_9FIRM</name>
<reference evidence="4" key="1">
    <citation type="submission" date="2021-01" db="EMBL/GenBank/DDBJ databases">
        <title>Genomic Encyclopedia of Type Strains, Phase IV (KMG-IV): sequencing the most valuable type-strain genomes for metagenomic binning, comparative biology and taxonomic classification.</title>
        <authorList>
            <person name="Goeker M."/>
        </authorList>
    </citation>
    <scope>NUCLEOTIDE SEQUENCE</scope>
    <source>
        <strain evidence="4">DSM 23230</strain>
    </source>
</reference>
<accession>A0A938XRJ2</accession>
<protein>
    <recommendedName>
        <fullName evidence="1">Sugar fermentation stimulation protein homolog</fullName>
    </recommendedName>
</protein>
<dbReference type="GO" id="GO:0003677">
    <property type="term" value="F:DNA binding"/>
    <property type="evidence" value="ECO:0007669"/>
    <property type="project" value="InterPro"/>
</dbReference>
<evidence type="ECO:0000313" key="4">
    <source>
        <dbReference type="EMBL" id="MBM7555484.1"/>
    </source>
</evidence>
<evidence type="ECO:0000256" key="1">
    <source>
        <dbReference type="HAMAP-Rule" id="MF_00095"/>
    </source>
</evidence>
<comment type="caution">
    <text evidence="4">The sequence shown here is derived from an EMBL/GenBank/DDBJ whole genome shotgun (WGS) entry which is preliminary data.</text>
</comment>
<dbReference type="InterPro" id="IPR005224">
    <property type="entry name" value="SfsA"/>
</dbReference>
<dbReference type="Gene3D" id="3.40.1350.60">
    <property type="match status" value="1"/>
</dbReference>
<dbReference type="AlphaFoldDB" id="A0A938XRJ2"/>
<dbReference type="EMBL" id="JAFBDQ010000001">
    <property type="protein sequence ID" value="MBM7555484.1"/>
    <property type="molecule type" value="Genomic_DNA"/>
</dbReference>
<evidence type="ECO:0000259" key="3">
    <source>
        <dbReference type="Pfam" id="PF17746"/>
    </source>
</evidence>
<dbReference type="PANTHER" id="PTHR30545:SF2">
    <property type="entry name" value="SUGAR FERMENTATION STIMULATION PROTEIN A"/>
    <property type="match status" value="1"/>
</dbReference>
<dbReference type="Gene3D" id="2.40.50.580">
    <property type="match status" value="1"/>
</dbReference>
<gene>
    <name evidence="1" type="primary">sfsA</name>
    <name evidence="4" type="ORF">JOC47_000308</name>
</gene>
<dbReference type="InterPro" id="IPR041465">
    <property type="entry name" value="SfsA_N"/>
</dbReference>
<dbReference type="Pfam" id="PF03749">
    <property type="entry name" value="SfsA"/>
    <property type="match status" value="1"/>
</dbReference>
<evidence type="ECO:0000313" key="5">
    <source>
        <dbReference type="Proteomes" id="UP000774000"/>
    </source>
</evidence>
<proteinExistence type="inferred from homology"/>
<dbReference type="RefSeq" id="WP_204700191.1">
    <property type="nucleotide sequence ID" value="NZ_JAFBDQ010000001.1"/>
</dbReference>
<dbReference type="InterPro" id="IPR040452">
    <property type="entry name" value="SfsA_C"/>
</dbReference>
<evidence type="ECO:0000259" key="2">
    <source>
        <dbReference type="Pfam" id="PF03749"/>
    </source>
</evidence>
<dbReference type="Pfam" id="PF17746">
    <property type="entry name" value="SfsA_N"/>
    <property type="match status" value="1"/>
</dbReference>